<accession>A0A8S2PM56</accession>
<dbReference type="InterPro" id="IPR029063">
    <property type="entry name" value="SAM-dependent_MTases_sf"/>
</dbReference>
<dbReference type="Pfam" id="PF00891">
    <property type="entry name" value="Methyltransf_2"/>
    <property type="match status" value="1"/>
</dbReference>
<evidence type="ECO:0000313" key="6">
    <source>
        <dbReference type="EMBL" id="CAF1255051.1"/>
    </source>
</evidence>
<proteinExistence type="predicted"/>
<dbReference type="Gene3D" id="3.40.50.150">
    <property type="entry name" value="Vaccinia Virus protein VP39"/>
    <property type="match status" value="1"/>
</dbReference>
<dbReference type="GO" id="GO:0032259">
    <property type="term" value="P:methylation"/>
    <property type="evidence" value="ECO:0007669"/>
    <property type="project" value="UniProtKB-KW"/>
</dbReference>
<gene>
    <name evidence="6" type="ORF">OVA965_LOCUS26454</name>
    <name evidence="7" type="ORF">TMI583_LOCUS27194</name>
</gene>
<dbReference type="Gene3D" id="1.10.10.10">
    <property type="entry name" value="Winged helix-like DNA-binding domain superfamily/Winged helix DNA-binding domain"/>
    <property type="match status" value="1"/>
</dbReference>
<evidence type="ECO:0000256" key="4">
    <source>
        <dbReference type="PIRSR" id="PIRSR005739-1"/>
    </source>
</evidence>
<dbReference type="SUPFAM" id="SSF53335">
    <property type="entry name" value="S-adenosyl-L-methionine-dependent methyltransferases"/>
    <property type="match status" value="1"/>
</dbReference>
<dbReference type="Proteomes" id="UP000682733">
    <property type="component" value="Unassembled WGS sequence"/>
</dbReference>
<feature type="active site" description="Proton acceptor" evidence="4">
    <location>
        <position position="315"/>
    </location>
</feature>
<evidence type="ECO:0000256" key="2">
    <source>
        <dbReference type="ARBA" id="ARBA00022679"/>
    </source>
</evidence>
<evidence type="ECO:0000313" key="8">
    <source>
        <dbReference type="Proteomes" id="UP000682733"/>
    </source>
</evidence>
<evidence type="ECO:0000256" key="1">
    <source>
        <dbReference type="ARBA" id="ARBA00022603"/>
    </source>
</evidence>
<feature type="domain" description="O-methyltransferase C-terminal" evidence="5">
    <location>
        <begin position="170"/>
        <end position="391"/>
    </location>
</feature>
<dbReference type="EMBL" id="CAJNOK010016963">
    <property type="protein sequence ID" value="CAF1255051.1"/>
    <property type="molecule type" value="Genomic_DNA"/>
</dbReference>
<dbReference type="GO" id="GO:0008171">
    <property type="term" value="F:O-methyltransferase activity"/>
    <property type="evidence" value="ECO:0007669"/>
    <property type="project" value="InterPro"/>
</dbReference>
<comment type="caution">
    <text evidence="7">The sequence shown here is derived from an EMBL/GenBank/DDBJ whole genome shotgun (WGS) entry which is preliminary data.</text>
</comment>
<organism evidence="7 8">
    <name type="scientific">Didymodactylos carnosus</name>
    <dbReference type="NCBI Taxonomy" id="1234261"/>
    <lineage>
        <taxon>Eukaryota</taxon>
        <taxon>Metazoa</taxon>
        <taxon>Spiralia</taxon>
        <taxon>Gnathifera</taxon>
        <taxon>Rotifera</taxon>
        <taxon>Eurotatoria</taxon>
        <taxon>Bdelloidea</taxon>
        <taxon>Philodinida</taxon>
        <taxon>Philodinidae</taxon>
        <taxon>Didymodactylos</taxon>
    </lineage>
</organism>
<dbReference type="InterPro" id="IPR036388">
    <property type="entry name" value="WH-like_DNA-bd_sf"/>
</dbReference>
<name>A0A8S2PM56_9BILA</name>
<keyword evidence="1" id="KW-0489">Methyltransferase</keyword>
<keyword evidence="2" id="KW-0808">Transferase</keyword>
<evidence type="ECO:0000256" key="3">
    <source>
        <dbReference type="ARBA" id="ARBA00022691"/>
    </source>
</evidence>
<evidence type="ECO:0000259" key="5">
    <source>
        <dbReference type="Pfam" id="PF00891"/>
    </source>
</evidence>
<reference evidence="7" key="1">
    <citation type="submission" date="2021-02" db="EMBL/GenBank/DDBJ databases">
        <authorList>
            <person name="Nowell W R."/>
        </authorList>
    </citation>
    <scope>NUCLEOTIDE SEQUENCE</scope>
</reference>
<dbReference type="PROSITE" id="PS51683">
    <property type="entry name" value="SAM_OMT_II"/>
    <property type="match status" value="1"/>
</dbReference>
<keyword evidence="3" id="KW-0949">S-adenosyl-L-methionine</keyword>
<protein>
    <recommendedName>
        <fullName evidence="5">O-methyltransferase C-terminal domain-containing protein</fullName>
    </recommendedName>
</protein>
<sequence length="414" mass="47152">MSVVNPYAEHVRGEKYIGQDIITTFILTSNYVMAQNNDRIIHSPIELKGFSKYLSLIFHQLTKDAIWTFCELRIADLMTDYKLPITALELSQLNGNNWNAEFLYRLLRVNADAGIITQVTTGDENSAQPEQIIRFQLTEDGLLLTSNHFSKARDMIRLVLSPNMEKTWSYFPSLIKFGYKHGNCFEQAFGCSTFEYMKKEENKEYANAFNNGMLAYSNYTASSIVSAIDFSHFSILVDIGGGLGTLLSSIMEKYQNLHGILFDLDHVIQHAKTISPNEFQRKQIEPNRYTFVGGDMFKSETIPPADAYILKSLIHDWDDEKSIEILKSIRNANRTQTEKPITVFIVEAVIMSENKDNWEAHVMDLHMLSNLGAKERGLSGYTDLLNKSGYELKHLYKTEGLTSVIEARTATTQI</sequence>
<evidence type="ECO:0000313" key="7">
    <source>
        <dbReference type="EMBL" id="CAF4062144.1"/>
    </source>
</evidence>
<dbReference type="Proteomes" id="UP000677228">
    <property type="component" value="Unassembled WGS sequence"/>
</dbReference>
<dbReference type="InterPro" id="IPR016461">
    <property type="entry name" value="COMT-like"/>
</dbReference>
<dbReference type="EMBL" id="CAJOBA010038516">
    <property type="protein sequence ID" value="CAF4062144.1"/>
    <property type="molecule type" value="Genomic_DNA"/>
</dbReference>
<dbReference type="PANTHER" id="PTHR11746">
    <property type="entry name" value="O-METHYLTRANSFERASE"/>
    <property type="match status" value="1"/>
</dbReference>
<dbReference type="PIRSF" id="PIRSF005739">
    <property type="entry name" value="O-mtase"/>
    <property type="match status" value="1"/>
</dbReference>
<dbReference type="InterPro" id="IPR001077">
    <property type="entry name" value="COMT_C"/>
</dbReference>
<dbReference type="AlphaFoldDB" id="A0A8S2PM56"/>